<sequence length="800" mass="81290">MIAVATTAAQAAEYVKGYNRGSGSQLLLANGGAGATTFVDEAAIGDGDMNADAGNPTWGWEINGGWQLDDRIEFTGIALPIWANQPDTDATNNTQNATHRIRFYSCGENDTFDGADNETLLGTVDVSFTSADAGVDEYYVNFDAPLVWEAADSFRFYFYIQAIEEPDTPRALRIKTGAANAAALIRNRVDGSTMTVGGSTTTRLTVAGSVNRTVWHGDGGTDGIADWDSVSSNWNAGSASFTDGEAVLFDEVFDGDSSRVNLVGDLSPAVVSVANTSGGLVPTYEFVGSGRLTGAGGLARSGDGTLTISNTGINDYTGGTGIGEGTIKLGITDGLSTASSLTIGGSTGIASFALNGFDQAVAGLNSSGSNLAEVVNGSATPATLTVSNGGAFSGRIGDPSLDSTDDFNNLSVVKTGAGTLNMVGSFNNYSGTTTVTGGTYMISDDLGLGAPPAEATADAIVLDGGTLRAHLASGTGGSFAINANRLITLGNGGGTIQTTTPSGAWSVTYNGVISGPGSLTKTSAQTLVLGGANTYTGPTTVSAGFLRVNGSLVSEVTVQSSGYFSAGLGSVGGASIGGLTLESNGRLQYYFDSLDLTGAITTVTGSVTIGSGALLLTVDAASTAVERPLGEKLTIIDYSGGSLTGTFEGLPEGGTLDVGPNTFAISYNDDSKVTLTTVISNPYEAWATANITGGAAAGFEDDADSDGLENGLEFILGGDPMVADPAVLPTFVLDEANLTIAYNRVAESIGSTTQFVEWSVDLEEWTSIEVTGTETSVSIAIPASNAVNGKLFGRIRATNP</sequence>
<protein>
    <recommendedName>
        <fullName evidence="4">Autotransporter-associated beta strand repeat-containing protein</fullName>
    </recommendedName>
</protein>
<reference evidence="2" key="2">
    <citation type="submission" date="2020-09" db="EMBL/GenBank/DDBJ databases">
        <authorList>
            <person name="Sun Q."/>
            <person name="Kim S."/>
        </authorList>
    </citation>
    <scope>NUCLEOTIDE SEQUENCE</scope>
    <source>
        <strain evidence="2">KCTC 12988</strain>
    </source>
</reference>
<evidence type="ECO:0000256" key="1">
    <source>
        <dbReference type="ARBA" id="ARBA00022729"/>
    </source>
</evidence>
<keyword evidence="3" id="KW-1185">Reference proteome</keyword>
<name>A0A918WLE5_9BACT</name>
<evidence type="ECO:0000313" key="3">
    <source>
        <dbReference type="Proteomes" id="UP000644507"/>
    </source>
</evidence>
<dbReference type="AlphaFoldDB" id="A0A918WLE5"/>
<accession>A0A918WLE5</accession>
<dbReference type="Proteomes" id="UP000644507">
    <property type="component" value="Unassembled WGS sequence"/>
</dbReference>
<evidence type="ECO:0000313" key="2">
    <source>
        <dbReference type="EMBL" id="GHC53796.1"/>
    </source>
</evidence>
<gene>
    <name evidence="2" type="ORF">GCM10007100_20090</name>
</gene>
<dbReference type="InterPro" id="IPR011050">
    <property type="entry name" value="Pectin_lyase_fold/virulence"/>
</dbReference>
<reference evidence="2" key="1">
    <citation type="journal article" date="2014" name="Int. J. Syst. Evol. Microbiol.">
        <title>Complete genome sequence of Corynebacterium casei LMG S-19264T (=DSM 44701T), isolated from a smear-ripened cheese.</title>
        <authorList>
            <consortium name="US DOE Joint Genome Institute (JGI-PGF)"/>
            <person name="Walter F."/>
            <person name="Albersmeier A."/>
            <person name="Kalinowski J."/>
            <person name="Ruckert C."/>
        </authorList>
    </citation>
    <scope>NUCLEOTIDE SEQUENCE</scope>
    <source>
        <strain evidence="2">KCTC 12988</strain>
    </source>
</reference>
<evidence type="ECO:0008006" key="4">
    <source>
        <dbReference type="Google" id="ProtNLM"/>
    </source>
</evidence>
<dbReference type="EMBL" id="BMXI01000008">
    <property type="protein sequence ID" value="GHC53796.1"/>
    <property type="molecule type" value="Genomic_DNA"/>
</dbReference>
<comment type="caution">
    <text evidence="2">The sequence shown here is derived from an EMBL/GenBank/DDBJ whole genome shotgun (WGS) entry which is preliminary data.</text>
</comment>
<dbReference type="Pfam" id="PF12951">
    <property type="entry name" value="PATR"/>
    <property type="match status" value="3"/>
</dbReference>
<keyword evidence="1" id="KW-0732">Signal</keyword>
<dbReference type="SUPFAM" id="SSF51126">
    <property type="entry name" value="Pectin lyase-like"/>
    <property type="match status" value="1"/>
</dbReference>
<proteinExistence type="predicted"/>
<dbReference type="NCBIfam" id="TIGR02601">
    <property type="entry name" value="autotrns_rpt"/>
    <property type="match status" value="2"/>
</dbReference>
<organism evidence="2 3">
    <name type="scientific">Roseibacillus persicicus</name>
    <dbReference type="NCBI Taxonomy" id="454148"/>
    <lineage>
        <taxon>Bacteria</taxon>
        <taxon>Pseudomonadati</taxon>
        <taxon>Verrucomicrobiota</taxon>
        <taxon>Verrucomicrobiia</taxon>
        <taxon>Verrucomicrobiales</taxon>
        <taxon>Verrucomicrobiaceae</taxon>
        <taxon>Roseibacillus</taxon>
    </lineage>
</organism>
<dbReference type="InterPro" id="IPR013425">
    <property type="entry name" value="Autotrns_rpt"/>
</dbReference>